<evidence type="ECO:0000256" key="5">
    <source>
        <dbReference type="ARBA" id="ARBA00022857"/>
    </source>
</evidence>
<dbReference type="GO" id="GO:0042554">
    <property type="term" value="P:superoxide anion generation"/>
    <property type="evidence" value="ECO:0007669"/>
    <property type="project" value="TreeGrafter"/>
</dbReference>
<dbReference type="Proteomes" id="UP000295793">
    <property type="component" value="Unassembled WGS sequence"/>
</dbReference>
<feature type="transmembrane region" description="Helical" evidence="9">
    <location>
        <begin position="298"/>
        <end position="323"/>
    </location>
</feature>
<keyword evidence="7" id="KW-0560">Oxidoreductase</keyword>
<dbReference type="InterPro" id="IPR039261">
    <property type="entry name" value="FNR_nucleotide-bd"/>
</dbReference>
<dbReference type="InterPro" id="IPR011992">
    <property type="entry name" value="EF-hand-dom_pair"/>
</dbReference>
<keyword evidence="8 9" id="KW-0472">Membrane</keyword>
<proteinExistence type="predicted"/>
<dbReference type="InterPro" id="IPR013121">
    <property type="entry name" value="Fe_red_NAD-bd_6"/>
</dbReference>
<dbReference type="InterPro" id="IPR018247">
    <property type="entry name" value="EF_Hand_1_Ca_BS"/>
</dbReference>
<dbReference type="PROSITE" id="PS00018">
    <property type="entry name" value="EF_HAND_1"/>
    <property type="match status" value="2"/>
</dbReference>
<keyword evidence="13" id="KW-1185">Reference proteome</keyword>
<evidence type="ECO:0000256" key="4">
    <source>
        <dbReference type="ARBA" id="ARBA00022827"/>
    </source>
</evidence>
<dbReference type="Gene3D" id="1.10.238.10">
    <property type="entry name" value="EF-hand"/>
    <property type="match status" value="1"/>
</dbReference>
<dbReference type="InterPro" id="IPR050369">
    <property type="entry name" value="RBOH/FRE"/>
</dbReference>
<dbReference type="GO" id="GO:0005509">
    <property type="term" value="F:calcium ion binding"/>
    <property type="evidence" value="ECO:0007669"/>
    <property type="project" value="InterPro"/>
</dbReference>
<evidence type="ECO:0000259" key="10">
    <source>
        <dbReference type="PROSITE" id="PS50222"/>
    </source>
</evidence>
<dbReference type="InterPro" id="IPR013130">
    <property type="entry name" value="Fe3_Rdtase_TM_dom"/>
</dbReference>
<accession>A0A4R3IBM9</accession>
<evidence type="ECO:0000256" key="1">
    <source>
        <dbReference type="ARBA" id="ARBA00004141"/>
    </source>
</evidence>
<feature type="transmembrane region" description="Helical" evidence="9">
    <location>
        <begin position="272"/>
        <end position="292"/>
    </location>
</feature>
<dbReference type="SFLD" id="SFLDS00052">
    <property type="entry name" value="Ferric_Reductase_Domain"/>
    <property type="match status" value="1"/>
</dbReference>
<comment type="subcellular location">
    <subcellularLocation>
        <location evidence="1">Membrane</location>
        <topology evidence="1">Multi-pass membrane protein</topology>
    </subcellularLocation>
</comment>
<dbReference type="Gene3D" id="3.40.50.80">
    <property type="entry name" value="Nucleotide-binding domain of ferredoxin-NADP reductase (FNR) module"/>
    <property type="match status" value="1"/>
</dbReference>
<dbReference type="SUPFAM" id="SSF52343">
    <property type="entry name" value="Ferredoxin reductase-like, C-terminal NADP-linked domain"/>
    <property type="match status" value="1"/>
</dbReference>
<dbReference type="GO" id="GO:0016175">
    <property type="term" value="F:superoxide-generating NAD(P)H oxidase activity"/>
    <property type="evidence" value="ECO:0007669"/>
    <property type="project" value="TreeGrafter"/>
</dbReference>
<evidence type="ECO:0000256" key="8">
    <source>
        <dbReference type="ARBA" id="ARBA00023136"/>
    </source>
</evidence>
<feature type="domain" description="EF-hand" evidence="10">
    <location>
        <begin position="71"/>
        <end position="106"/>
    </location>
</feature>
<reference evidence="12 13" key="1">
    <citation type="submission" date="2019-03" db="EMBL/GenBank/DDBJ databases">
        <title>Genomic Encyclopedia of Archaeal and Bacterial Type Strains, Phase II (KMG-II): from individual species to whole genera.</title>
        <authorList>
            <person name="Goeker M."/>
        </authorList>
    </citation>
    <scope>NUCLEOTIDE SEQUENCE [LARGE SCALE GENOMIC DNA]</scope>
    <source>
        <strain evidence="12 13">DSM 15388</strain>
    </source>
</reference>
<name>A0A4R3IBM9_9GAMM</name>
<dbReference type="PROSITE" id="PS50222">
    <property type="entry name" value="EF_HAND_2"/>
    <property type="match status" value="2"/>
</dbReference>
<dbReference type="InterPro" id="IPR017927">
    <property type="entry name" value="FAD-bd_FR_type"/>
</dbReference>
<gene>
    <name evidence="12" type="ORF">BCF53_10238</name>
</gene>
<organism evidence="12 13">
    <name type="scientific">Reinekea marinisedimentorum</name>
    <dbReference type="NCBI Taxonomy" id="230495"/>
    <lineage>
        <taxon>Bacteria</taxon>
        <taxon>Pseudomonadati</taxon>
        <taxon>Pseudomonadota</taxon>
        <taxon>Gammaproteobacteria</taxon>
        <taxon>Oceanospirillales</taxon>
        <taxon>Saccharospirillaceae</taxon>
        <taxon>Reinekea</taxon>
    </lineage>
</organism>
<comment type="caution">
    <text evidence="12">The sequence shown here is derived from an EMBL/GenBank/DDBJ whole genome shotgun (WGS) entry which is preliminary data.</text>
</comment>
<keyword evidence="6 9" id="KW-1133">Transmembrane helix</keyword>
<dbReference type="PROSITE" id="PS51384">
    <property type="entry name" value="FAD_FR"/>
    <property type="match status" value="1"/>
</dbReference>
<evidence type="ECO:0000256" key="7">
    <source>
        <dbReference type="ARBA" id="ARBA00023002"/>
    </source>
</evidence>
<dbReference type="SUPFAM" id="SSF63380">
    <property type="entry name" value="Riboflavin synthase domain-like"/>
    <property type="match status" value="1"/>
</dbReference>
<dbReference type="Pfam" id="PF08022">
    <property type="entry name" value="FAD_binding_8"/>
    <property type="match status" value="1"/>
</dbReference>
<feature type="domain" description="FAD-binding FR-type" evidence="11">
    <location>
        <begin position="377"/>
        <end position="481"/>
    </location>
</feature>
<evidence type="ECO:0000313" key="13">
    <source>
        <dbReference type="Proteomes" id="UP000295793"/>
    </source>
</evidence>
<keyword evidence="4" id="KW-0274">FAD</keyword>
<dbReference type="InterPro" id="IPR013112">
    <property type="entry name" value="FAD-bd_8"/>
</dbReference>
<dbReference type="Pfam" id="PF08030">
    <property type="entry name" value="NAD_binding_6"/>
    <property type="match status" value="1"/>
</dbReference>
<evidence type="ECO:0000256" key="6">
    <source>
        <dbReference type="ARBA" id="ARBA00022989"/>
    </source>
</evidence>
<dbReference type="SFLD" id="SFLDG01168">
    <property type="entry name" value="Ferric_reductase_subgroup_(FRE"/>
    <property type="match status" value="1"/>
</dbReference>
<evidence type="ECO:0000313" key="12">
    <source>
        <dbReference type="EMBL" id="TCS43015.1"/>
    </source>
</evidence>
<evidence type="ECO:0000256" key="9">
    <source>
        <dbReference type="SAM" id="Phobius"/>
    </source>
</evidence>
<dbReference type="SUPFAM" id="SSF47473">
    <property type="entry name" value="EF-hand"/>
    <property type="match status" value="1"/>
</dbReference>
<dbReference type="SMART" id="SM00054">
    <property type="entry name" value="EFh"/>
    <property type="match status" value="2"/>
</dbReference>
<protein>
    <submittedName>
        <fullName evidence="12">Putative ferric reductase</fullName>
    </submittedName>
</protein>
<evidence type="ECO:0000256" key="2">
    <source>
        <dbReference type="ARBA" id="ARBA00022630"/>
    </source>
</evidence>
<dbReference type="Pfam" id="PF01794">
    <property type="entry name" value="Ferric_reduct"/>
    <property type="match status" value="1"/>
</dbReference>
<keyword evidence="2" id="KW-0285">Flavoprotein</keyword>
<dbReference type="GO" id="GO:0006952">
    <property type="term" value="P:defense response"/>
    <property type="evidence" value="ECO:0007669"/>
    <property type="project" value="TreeGrafter"/>
</dbReference>
<feature type="transmembrane region" description="Helical" evidence="9">
    <location>
        <begin position="192"/>
        <end position="212"/>
    </location>
</feature>
<dbReference type="InterPro" id="IPR017938">
    <property type="entry name" value="Riboflavin_synthase-like_b-brl"/>
</dbReference>
<dbReference type="Pfam" id="PF13499">
    <property type="entry name" value="EF-hand_7"/>
    <property type="match status" value="1"/>
</dbReference>
<dbReference type="CDD" id="cd00051">
    <property type="entry name" value="EFh"/>
    <property type="match status" value="1"/>
</dbReference>
<evidence type="ECO:0000259" key="11">
    <source>
        <dbReference type="PROSITE" id="PS51384"/>
    </source>
</evidence>
<dbReference type="PANTHER" id="PTHR11972:SF58">
    <property type="entry name" value="NADPH OXIDASE 5"/>
    <property type="match status" value="1"/>
</dbReference>
<dbReference type="SFLD" id="SFLDG01169">
    <property type="entry name" value="NADPH_oxidase_subgroup_(NOX)"/>
    <property type="match status" value="1"/>
</dbReference>
<dbReference type="CDD" id="cd06186">
    <property type="entry name" value="NOX_Duox_like_FAD_NADP"/>
    <property type="match status" value="1"/>
</dbReference>
<dbReference type="GO" id="GO:0043020">
    <property type="term" value="C:NADPH oxidase complex"/>
    <property type="evidence" value="ECO:0007669"/>
    <property type="project" value="TreeGrafter"/>
</dbReference>
<feature type="domain" description="EF-hand" evidence="10">
    <location>
        <begin position="35"/>
        <end position="70"/>
    </location>
</feature>
<dbReference type="EMBL" id="SLZR01000002">
    <property type="protein sequence ID" value="TCS43015.1"/>
    <property type="molecule type" value="Genomic_DNA"/>
</dbReference>
<dbReference type="OrthoDB" id="9801223at2"/>
<evidence type="ECO:0000256" key="3">
    <source>
        <dbReference type="ARBA" id="ARBA00022692"/>
    </source>
</evidence>
<dbReference type="InterPro" id="IPR002048">
    <property type="entry name" value="EF_hand_dom"/>
</dbReference>
<dbReference type="Gene3D" id="2.40.30.10">
    <property type="entry name" value="Translation factors"/>
    <property type="match status" value="1"/>
</dbReference>
<keyword evidence="5" id="KW-0521">NADP</keyword>
<dbReference type="PRINTS" id="PR00410">
    <property type="entry name" value="PHEHYDRXLASE"/>
</dbReference>
<dbReference type="AlphaFoldDB" id="A0A4R3IBM9"/>
<dbReference type="PANTHER" id="PTHR11972">
    <property type="entry name" value="NADPH OXIDASE"/>
    <property type="match status" value="1"/>
</dbReference>
<keyword evidence="3 9" id="KW-0812">Transmembrane</keyword>
<sequence>MWLSIFRRTPKAFDRIAGKDQLICRSKLKKALNTSNQLLVNRIFELIDLDKSGYIDRYEFDTFANTISYNDKRHRLRFIIAICDLNGDGYVNKDELGQILDACIRDQSLNLTGEQKKAIKDCVFSLAGLSDDDKGLNLKEFKKFIELVPGFDFQFDQFVNELLGRKNIRQRSSSKSPVFFKLNFFRNYLKDVLWFSFYAAINVFLFFNAMSHYELQGATLPVQLARGGGACLNFNCALILLPMCKVLLGRLRHSALSFVLPLDNLTEIHKGIAFNIIGFSFIHIAAHFTNYTLNQQNIALVLCASAIGITGVGITSSLLLISVTGYLRSKNYERFLSVHKLYVLFFILTLLHGPVFWLWLLPTGLLFLVDIGIRIWRKRRTLKVSKLESLPDGVTLVRFCEHPFKNFYPGDYLKIRIPSVAKDEWHPFTISAAPESFVLDLHIRYNGDWTGALHNLSNRMRYSHESVYAQLDGPYSAPTSSVYRSDVVVLIAGGIGVTPFASTLQSLLLNEKNNTSVNQQVYFHWLNRSQNSYSWFIDLLNQASKQLGSDRFHLHIHLTSLTRSFSNIVMQMAFDAFWSAFRFDPITGLPAQTSAGRPNWDLVFSELAAKYPNKKVDVYFCGPKRLGKSVRKTALKYGLYFREEKFE</sequence>
<dbReference type="RefSeq" id="WP_132699565.1">
    <property type="nucleotide sequence ID" value="NZ_SLZR01000002.1"/>
</dbReference>
<feature type="transmembrane region" description="Helical" evidence="9">
    <location>
        <begin position="232"/>
        <end position="251"/>
    </location>
</feature>